<organism evidence="10 11">
    <name type="scientific">Menidia menidia</name>
    <name type="common">Atlantic silverside</name>
    <dbReference type="NCBI Taxonomy" id="238744"/>
    <lineage>
        <taxon>Eukaryota</taxon>
        <taxon>Metazoa</taxon>
        <taxon>Chordata</taxon>
        <taxon>Craniata</taxon>
        <taxon>Vertebrata</taxon>
        <taxon>Euteleostomi</taxon>
        <taxon>Actinopterygii</taxon>
        <taxon>Neopterygii</taxon>
        <taxon>Teleostei</taxon>
        <taxon>Neoteleostei</taxon>
        <taxon>Acanthomorphata</taxon>
        <taxon>Ovalentaria</taxon>
        <taxon>Atherinomorphae</taxon>
        <taxon>Atheriniformes</taxon>
        <taxon>Atherinopsidae</taxon>
        <taxon>Menidiinae</taxon>
        <taxon>Menidia</taxon>
    </lineage>
</organism>
<proteinExistence type="predicted"/>
<dbReference type="GO" id="GO:0005886">
    <property type="term" value="C:plasma membrane"/>
    <property type="evidence" value="ECO:0007669"/>
    <property type="project" value="UniProtKB-SubCell"/>
</dbReference>
<accession>A0A8S4AVM8</accession>
<evidence type="ECO:0000256" key="4">
    <source>
        <dbReference type="ARBA" id="ARBA00022468"/>
    </source>
</evidence>
<dbReference type="PROSITE" id="PS50132">
    <property type="entry name" value="RGS"/>
    <property type="match status" value="3"/>
</dbReference>
<dbReference type="InterPro" id="IPR036305">
    <property type="entry name" value="RGS_sf"/>
</dbReference>
<evidence type="ECO:0000256" key="3">
    <source>
        <dbReference type="ARBA" id="ARBA00020118"/>
    </source>
</evidence>
<dbReference type="Proteomes" id="UP000677803">
    <property type="component" value="Unassembled WGS sequence"/>
</dbReference>
<evidence type="ECO:0000313" key="10">
    <source>
        <dbReference type="EMBL" id="CAG5897004.1"/>
    </source>
</evidence>
<dbReference type="EMBL" id="CAJRST010007779">
    <property type="protein sequence ID" value="CAG5897004.1"/>
    <property type="molecule type" value="Genomic_DNA"/>
</dbReference>
<dbReference type="PANTHER" id="PTHR10845:SF34">
    <property type="entry name" value="REGULATOR OF G-PROTEIN SIGNALING 1"/>
    <property type="match status" value="1"/>
</dbReference>
<dbReference type="Pfam" id="PF00615">
    <property type="entry name" value="RGS"/>
    <property type="match status" value="3"/>
</dbReference>
<evidence type="ECO:0000256" key="2">
    <source>
        <dbReference type="ARBA" id="ARBA00004514"/>
    </source>
</evidence>
<dbReference type="OrthoDB" id="8935274at2759"/>
<keyword evidence="6" id="KW-0963">Cytoplasm</keyword>
<dbReference type="SMART" id="SM00315">
    <property type="entry name" value="RGS"/>
    <property type="match status" value="3"/>
</dbReference>
<dbReference type="SUPFAM" id="SSF48097">
    <property type="entry name" value="Regulator of G-protein signaling, RGS"/>
    <property type="match status" value="3"/>
</dbReference>
<name>A0A8S4AVM8_9TELE</name>
<feature type="domain" description="RGS" evidence="9">
    <location>
        <begin position="220"/>
        <end position="336"/>
    </location>
</feature>
<feature type="domain" description="RGS" evidence="9">
    <location>
        <begin position="41"/>
        <end position="157"/>
    </location>
</feature>
<dbReference type="InterPro" id="IPR024066">
    <property type="entry name" value="RGS_subdom1/3"/>
</dbReference>
<evidence type="ECO:0000256" key="5">
    <source>
        <dbReference type="ARBA" id="ARBA00022475"/>
    </source>
</evidence>
<evidence type="ECO:0000256" key="6">
    <source>
        <dbReference type="ARBA" id="ARBA00022490"/>
    </source>
</evidence>
<protein>
    <recommendedName>
        <fullName evidence="3">Regulator of G-protein signaling 1</fullName>
    </recommendedName>
</protein>
<feature type="domain" description="RGS" evidence="9">
    <location>
        <begin position="357"/>
        <end position="473"/>
    </location>
</feature>
<dbReference type="Gene3D" id="1.10.167.10">
    <property type="entry name" value="Regulator of G-protein Signalling 4, domain 2"/>
    <property type="match status" value="3"/>
</dbReference>
<keyword evidence="7" id="KW-0472">Membrane</keyword>
<keyword evidence="5" id="KW-1003">Cell membrane</keyword>
<dbReference type="FunFam" id="1.10.167.10:FF:000001">
    <property type="entry name" value="Putative regulator of g-protein signaling 12"/>
    <property type="match status" value="3"/>
</dbReference>
<reference evidence="10" key="1">
    <citation type="submission" date="2021-05" db="EMBL/GenBank/DDBJ databases">
        <authorList>
            <person name="Tigano A."/>
        </authorList>
    </citation>
    <scope>NUCLEOTIDE SEQUENCE</scope>
</reference>
<dbReference type="AlphaFoldDB" id="A0A8S4AVM8"/>
<comment type="subcellular location">
    <subcellularLocation>
        <location evidence="1">Cell membrane</location>
        <topology evidence="1">Peripheral membrane protein</topology>
        <orientation evidence="1">Cytoplasmic side</orientation>
    </subcellularLocation>
    <subcellularLocation>
        <location evidence="2">Cytoplasm</location>
        <location evidence="2">Cytosol</location>
    </subcellularLocation>
</comment>
<dbReference type="PRINTS" id="PR01301">
    <property type="entry name" value="RGSPROTEIN"/>
</dbReference>
<evidence type="ECO:0000256" key="1">
    <source>
        <dbReference type="ARBA" id="ARBA00004413"/>
    </source>
</evidence>
<feature type="region of interest" description="Disordered" evidence="8">
    <location>
        <begin position="491"/>
        <end position="511"/>
    </location>
</feature>
<keyword evidence="11" id="KW-1185">Reference proteome</keyword>
<evidence type="ECO:0000256" key="8">
    <source>
        <dbReference type="SAM" id="MobiDB-lite"/>
    </source>
</evidence>
<dbReference type="Gene3D" id="1.10.196.10">
    <property type="match status" value="2"/>
</dbReference>
<comment type="caution">
    <text evidence="10">The sequence shown here is derived from an EMBL/GenBank/DDBJ whole genome shotgun (WGS) entry which is preliminary data.</text>
</comment>
<keyword evidence="4" id="KW-0343">GTPase activation</keyword>
<dbReference type="InterPro" id="IPR044926">
    <property type="entry name" value="RGS_subdomain_2"/>
</dbReference>
<gene>
    <name evidence="10" type="ORF">MMEN_LOCUS8051</name>
</gene>
<dbReference type="PANTHER" id="PTHR10845">
    <property type="entry name" value="REGULATOR OF G PROTEIN SIGNALING"/>
    <property type="match status" value="1"/>
</dbReference>
<sequence>MTAWQELISVSHCRGRGDGHKGRLCCFPKDPLEDVETWGESVDKVLSCKAGQIAFREFLKSEYSEENILFWLACEEYKKIKSAPEMISSANRIYSEFVQTEAPRQINIDCGTRENITKNISQPTPTSFDTAQKLIYSLMARDCYPRFLKSDMYQGLLKKAETSLVQSPPIEPQPHGMDIDGKKQRGYRGGNTRCRLQCKSSQATKTERLRFEEMSQWSHSLETLLSSKLGIQIFEAFLKSEFSDENLEFWIVCEDYKKIKSSFRMTCRAKKIFKRYIQAEAPREINIDQKTKEQIRWKLKVPSVECFDDAQKTVYRLMERDSYPRFLKSDVYRTLLDSASESLRTQKEKETNLLGESLETFLTKKRRQLVYWEFLKSEFCEENLDFWLACQEFRTLDCPEQRTKSATRIYEEFIKDDSPRQVNLDFYTRENIRQSLQQPTASCFAVAQGKIYSLMKDDCFPRFIESKHYKVLIDEASKQRGIRKHRVAVRVKSNGDDLKSQRATEGPPSHEEAVKCCCESKEHMHRAATGANEKVDTT</sequence>
<dbReference type="InterPro" id="IPR016137">
    <property type="entry name" value="RGS"/>
</dbReference>
<evidence type="ECO:0000313" key="11">
    <source>
        <dbReference type="Proteomes" id="UP000677803"/>
    </source>
</evidence>
<dbReference type="GO" id="GO:0005096">
    <property type="term" value="F:GTPase activator activity"/>
    <property type="evidence" value="ECO:0007669"/>
    <property type="project" value="UniProtKB-KW"/>
</dbReference>
<evidence type="ECO:0000259" key="9">
    <source>
        <dbReference type="PROSITE" id="PS50132"/>
    </source>
</evidence>
<dbReference type="GO" id="GO:0005829">
    <property type="term" value="C:cytosol"/>
    <property type="evidence" value="ECO:0007669"/>
    <property type="project" value="UniProtKB-SubCell"/>
</dbReference>
<evidence type="ECO:0000256" key="7">
    <source>
        <dbReference type="ARBA" id="ARBA00023136"/>
    </source>
</evidence>
<feature type="compositionally biased region" description="Basic and acidic residues" evidence="8">
    <location>
        <begin position="493"/>
        <end position="511"/>
    </location>
</feature>